<dbReference type="OrthoDB" id="581883at2"/>
<keyword evidence="2" id="KW-1185">Reference proteome</keyword>
<evidence type="ECO:0000313" key="2">
    <source>
        <dbReference type="Proteomes" id="UP000274556"/>
    </source>
</evidence>
<dbReference type="Proteomes" id="UP000274556">
    <property type="component" value="Unassembled WGS sequence"/>
</dbReference>
<reference evidence="1 2" key="1">
    <citation type="submission" date="2018-10" db="EMBL/GenBank/DDBJ databases">
        <title>Genomic Encyclopedia of Archaeal and Bacterial Type Strains, Phase II (KMG-II): from individual species to whole genera.</title>
        <authorList>
            <person name="Goeker M."/>
        </authorList>
    </citation>
    <scope>NUCLEOTIDE SEQUENCE [LARGE SCALE GENOMIC DNA]</scope>
    <source>
        <strain evidence="1 2">DSM 235</strain>
    </source>
</reference>
<dbReference type="RefSeq" id="WP_120797054.1">
    <property type="nucleotide sequence ID" value="NZ_RBXL01000001.1"/>
</dbReference>
<dbReference type="AlphaFoldDB" id="A0A495V5N8"/>
<name>A0A495V5N8_9GAMM</name>
<organism evidence="1 2">
    <name type="scientific">Thiocapsa rosea</name>
    <dbReference type="NCBI Taxonomy" id="69360"/>
    <lineage>
        <taxon>Bacteria</taxon>
        <taxon>Pseudomonadati</taxon>
        <taxon>Pseudomonadota</taxon>
        <taxon>Gammaproteobacteria</taxon>
        <taxon>Chromatiales</taxon>
        <taxon>Chromatiaceae</taxon>
        <taxon>Thiocapsa</taxon>
    </lineage>
</organism>
<evidence type="ECO:0008006" key="3">
    <source>
        <dbReference type="Google" id="ProtNLM"/>
    </source>
</evidence>
<sequence>MTHSVEIFLAAHHAMASGLHMIPRSANDKEYFPQDWFAERVTALGLPLSPQGRNSYPDFWVGDDARSPVEGYEIKSLAFNHGRPARKDYDSNSTIPSGRKDCKDVFLVFFLYTGIGASPRPVHSLCIAHGDVINADHLVAAAHVNEAIKGFGSYGEGFIRDRKMYVFPHPFAVYPAGIGRCSLILPSDRGVSDSRLVPVGVLERTVATEALEGYQVHLDGKTKATKRTTKRADAGQRRRFDIFEAR</sequence>
<protein>
    <recommendedName>
        <fullName evidence="3">Restriction endonuclease</fullName>
    </recommendedName>
</protein>
<evidence type="ECO:0000313" key="1">
    <source>
        <dbReference type="EMBL" id="RKT44639.1"/>
    </source>
</evidence>
<dbReference type="EMBL" id="RBXL01000001">
    <property type="protein sequence ID" value="RKT44639.1"/>
    <property type="molecule type" value="Genomic_DNA"/>
</dbReference>
<accession>A0A495V5N8</accession>
<gene>
    <name evidence="1" type="ORF">BDD21_2032</name>
</gene>
<proteinExistence type="predicted"/>
<comment type="caution">
    <text evidence="1">The sequence shown here is derived from an EMBL/GenBank/DDBJ whole genome shotgun (WGS) entry which is preliminary data.</text>
</comment>